<feature type="signal peptide" evidence="10">
    <location>
        <begin position="1"/>
        <end position="25"/>
    </location>
</feature>
<dbReference type="GO" id="GO:0004089">
    <property type="term" value="F:carbonate dehydratase activity"/>
    <property type="evidence" value="ECO:0007669"/>
    <property type="project" value="UniProtKB-UniRule"/>
</dbReference>
<dbReference type="Proteomes" id="UP000593594">
    <property type="component" value="Chromosome"/>
</dbReference>
<evidence type="ECO:0000313" key="12">
    <source>
        <dbReference type="EMBL" id="QPC43734.1"/>
    </source>
</evidence>
<feature type="domain" description="Alpha-carbonic anhydrase" evidence="11">
    <location>
        <begin position="37"/>
        <end position="259"/>
    </location>
</feature>
<dbReference type="SMART" id="SM01057">
    <property type="entry name" value="Carb_anhydrase"/>
    <property type="match status" value="1"/>
</dbReference>
<feature type="chain" id="PRO_5033097033" description="Carbonic anhydrase" evidence="10">
    <location>
        <begin position="26"/>
        <end position="259"/>
    </location>
</feature>
<dbReference type="Gene3D" id="3.10.200.10">
    <property type="entry name" value="Alpha carbonic anhydrase"/>
    <property type="match status" value="1"/>
</dbReference>
<name>A0A7S8C5G6_9HYPH</name>
<dbReference type="InterPro" id="IPR041891">
    <property type="entry name" value="Alpha_CA_prokaryot-like"/>
</dbReference>
<evidence type="ECO:0000256" key="8">
    <source>
        <dbReference type="ARBA" id="ARBA00023239"/>
    </source>
</evidence>
<dbReference type="Pfam" id="PF00194">
    <property type="entry name" value="Carb_anhydrase"/>
    <property type="match status" value="1"/>
</dbReference>
<dbReference type="PANTHER" id="PTHR18952">
    <property type="entry name" value="CARBONIC ANHYDRASE"/>
    <property type="match status" value="1"/>
</dbReference>
<dbReference type="PANTHER" id="PTHR18952:SF265">
    <property type="entry name" value="CARBONIC ANHYDRASE"/>
    <property type="match status" value="1"/>
</dbReference>
<evidence type="ECO:0000256" key="3">
    <source>
        <dbReference type="ARBA" id="ARBA00010718"/>
    </source>
</evidence>
<evidence type="ECO:0000256" key="4">
    <source>
        <dbReference type="ARBA" id="ARBA00012925"/>
    </source>
</evidence>
<dbReference type="PROSITE" id="PS51144">
    <property type="entry name" value="ALPHA_CA_2"/>
    <property type="match status" value="1"/>
</dbReference>
<proteinExistence type="inferred from homology"/>
<dbReference type="InterPro" id="IPR023561">
    <property type="entry name" value="Carbonic_anhydrase_a-class"/>
</dbReference>
<dbReference type="InterPro" id="IPR036398">
    <property type="entry name" value="CA_dom_sf"/>
</dbReference>
<dbReference type="RefSeq" id="WP_213161097.1">
    <property type="nucleotide sequence ID" value="NZ_CP058214.1"/>
</dbReference>
<keyword evidence="10" id="KW-0732">Signal</keyword>
<keyword evidence="7 10" id="KW-0862">Zinc</keyword>
<protein>
    <recommendedName>
        <fullName evidence="5 10">Carbonic anhydrase</fullName>
        <ecNumber evidence="4 10">4.2.1.1</ecNumber>
    </recommendedName>
</protein>
<evidence type="ECO:0000256" key="6">
    <source>
        <dbReference type="ARBA" id="ARBA00022723"/>
    </source>
</evidence>
<dbReference type="EC" id="4.2.1.1" evidence="4 10"/>
<evidence type="ECO:0000256" key="1">
    <source>
        <dbReference type="ARBA" id="ARBA00001947"/>
    </source>
</evidence>
<dbReference type="GO" id="GO:0008270">
    <property type="term" value="F:zinc ion binding"/>
    <property type="evidence" value="ECO:0007669"/>
    <property type="project" value="UniProtKB-UniRule"/>
</dbReference>
<dbReference type="SUPFAM" id="SSF51069">
    <property type="entry name" value="Carbonic anhydrase"/>
    <property type="match status" value="1"/>
</dbReference>
<reference evidence="12 13" key="1">
    <citation type="submission" date="2020-06" db="EMBL/GenBank/DDBJ databases">
        <title>Genome sequence of 2 isolates from Red Sea Mangroves.</title>
        <authorList>
            <person name="Sefrji F."/>
            <person name="Michoud G."/>
            <person name="Merlino G."/>
            <person name="Daffonchio D."/>
        </authorList>
    </citation>
    <scope>NUCLEOTIDE SEQUENCE [LARGE SCALE GENOMIC DNA]</scope>
    <source>
        <strain evidence="12 13">R1DC25</strain>
    </source>
</reference>
<comment type="catalytic activity">
    <reaction evidence="9 10">
        <text>hydrogencarbonate + H(+) = CO2 + H2O</text>
        <dbReference type="Rhea" id="RHEA:10748"/>
        <dbReference type="ChEBI" id="CHEBI:15377"/>
        <dbReference type="ChEBI" id="CHEBI:15378"/>
        <dbReference type="ChEBI" id="CHEBI:16526"/>
        <dbReference type="ChEBI" id="CHEBI:17544"/>
        <dbReference type="EC" id="4.2.1.1"/>
    </reaction>
</comment>
<evidence type="ECO:0000313" key="13">
    <source>
        <dbReference type="Proteomes" id="UP000593594"/>
    </source>
</evidence>
<sequence length="259" mass="27858">MTTPAPAKRRLSALAALVLSVAATAAPGLSMPASGKTSWDYAGQNGPTRWSELDPAFETCGRGRTQSPVDIADRVTRGGTPLEIDYKPTPQRIVNNGHTIQLDYAPGSTLSVAGRTFHLLQVHFHSPSEHEIAGERYPMEVHFVNRAADGTLAVLAVLVERGEANPTFARILDDAPGKGEVRVARNGATIDASGLLPKVTGHYTLIGSLTTPPCTEGVAWYILEHPVAFSSDQIEAFRTFYPNNARPLQPLNGRTVLRN</sequence>
<dbReference type="CDD" id="cd03124">
    <property type="entry name" value="alpha_CA_prokaryotic_like"/>
    <property type="match status" value="1"/>
</dbReference>
<keyword evidence="8 10" id="KW-0456">Lyase</keyword>
<keyword evidence="6 10" id="KW-0479">Metal-binding</keyword>
<dbReference type="EMBL" id="CP058214">
    <property type="protein sequence ID" value="QPC43734.1"/>
    <property type="molecule type" value="Genomic_DNA"/>
</dbReference>
<gene>
    <name evidence="12" type="ORF">HW532_14180</name>
</gene>
<keyword evidence="13" id="KW-1185">Reference proteome</keyword>
<evidence type="ECO:0000256" key="2">
    <source>
        <dbReference type="ARBA" id="ARBA00002904"/>
    </source>
</evidence>
<evidence type="ECO:0000256" key="10">
    <source>
        <dbReference type="RuleBase" id="RU367011"/>
    </source>
</evidence>
<comment type="function">
    <text evidence="2 10">Reversible hydration of carbon dioxide.</text>
</comment>
<dbReference type="PROSITE" id="PS00162">
    <property type="entry name" value="ALPHA_CA_1"/>
    <property type="match status" value="1"/>
</dbReference>
<evidence type="ECO:0000256" key="5">
    <source>
        <dbReference type="ARBA" id="ARBA00014628"/>
    </source>
</evidence>
<organism evidence="12 13">
    <name type="scientific">Kaustia mangrovi</name>
    <dbReference type="NCBI Taxonomy" id="2593653"/>
    <lineage>
        <taxon>Bacteria</taxon>
        <taxon>Pseudomonadati</taxon>
        <taxon>Pseudomonadota</taxon>
        <taxon>Alphaproteobacteria</taxon>
        <taxon>Hyphomicrobiales</taxon>
        <taxon>Parvibaculaceae</taxon>
        <taxon>Kaustia</taxon>
    </lineage>
</organism>
<dbReference type="InterPro" id="IPR001148">
    <property type="entry name" value="CA_dom"/>
</dbReference>
<accession>A0A7S8C5G6</accession>
<evidence type="ECO:0000256" key="9">
    <source>
        <dbReference type="ARBA" id="ARBA00048348"/>
    </source>
</evidence>
<comment type="cofactor">
    <cofactor evidence="1 10">
        <name>Zn(2+)</name>
        <dbReference type="ChEBI" id="CHEBI:29105"/>
    </cofactor>
</comment>
<comment type="similarity">
    <text evidence="3 10">Belongs to the alpha-carbonic anhydrase family.</text>
</comment>
<dbReference type="KEGG" id="kmn:HW532_14180"/>
<dbReference type="AlphaFoldDB" id="A0A7S8C5G6"/>
<dbReference type="InterPro" id="IPR018338">
    <property type="entry name" value="Carbonic_anhydrase_a-class_CS"/>
</dbReference>
<evidence type="ECO:0000259" key="11">
    <source>
        <dbReference type="PROSITE" id="PS51144"/>
    </source>
</evidence>
<evidence type="ECO:0000256" key="7">
    <source>
        <dbReference type="ARBA" id="ARBA00022833"/>
    </source>
</evidence>